<feature type="domain" description="Ubiquitin-like" evidence="1">
    <location>
        <begin position="115"/>
        <end position="180"/>
    </location>
</feature>
<accession>A0A5J4V2B5</accession>
<dbReference type="PANTHER" id="PTHR10666">
    <property type="entry name" value="UBIQUITIN"/>
    <property type="match status" value="1"/>
</dbReference>
<dbReference type="PRINTS" id="PR00348">
    <property type="entry name" value="UBIQUITIN"/>
</dbReference>
<evidence type="ECO:0000259" key="1">
    <source>
        <dbReference type="PROSITE" id="PS50053"/>
    </source>
</evidence>
<dbReference type="SMART" id="SM00213">
    <property type="entry name" value="UBQ"/>
    <property type="match status" value="3"/>
</dbReference>
<dbReference type="InterPro" id="IPR000626">
    <property type="entry name" value="Ubiquitin-like_dom"/>
</dbReference>
<sequence>MGNTSSKGGEISCGQAQDKLKIVFVDNDNLGQRIYLEGINDRTTMDFVANYVMNSLKAKAMDISFVSEYSKAMKLYTNKKKVTGDGVKSSVEAVSGFLTTGVTCSVDQLVAAGCVRIRIDKREQFVDIPYRSKDTVLDLKKKILDSSQIPTENQLMKFEDKTLTNNLKMTQIGIEQYDEVWIHTYPRFLSILMPNGEKVRLAVQNQDTFGEVCSQACKEAQIDSDGVTLLYNNSSIEQNTLMGELDIDLENDNQFTAQKDEILSTKKDDQTQSKKAVMTIYVKTNTQKKFKLEVDIKDTIERVKQKIQVVERIHPDQQRLSFNGSQLEDEQTLEDCNIQTGSTIELWKETTQITQRRQTSGSQNRNAIQVFVRLMSGKTVTLNVSLNESIKSLKQKIQLKENCSLHQYKLEFNGRQLEDGRRLQDYDIQQQATLDLERRLLGGMPPKLFVNMDEHNDMTKLNWADNGPRWRAAASGLSVEGRCNNESCIANGKLVIYIAGYCDFDMLK</sequence>
<evidence type="ECO:0000313" key="4">
    <source>
        <dbReference type="Proteomes" id="UP000324800"/>
    </source>
</evidence>
<dbReference type="PROSITE" id="PS50053">
    <property type="entry name" value="UBIQUITIN_2"/>
    <property type="match status" value="3"/>
</dbReference>
<feature type="non-terminal residue" evidence="2">
    <location>
        <position position="508"/>
    </location>
</feature>
<evidence type="ECO:0000313" key="3">
    <source>
        <dbReference type="EMBL" id="KAA6376604.1"/>
    </source>
</evidence>
<dbReference type="EMBL" id="SNRW01010412">
    <property type="protein sequence ID" value="KAA6376603.1"/>
    <property type="molecule type" value="Genomic_DNA"/>
</dbReference>
<dbReference type="InterPro" id="IPR050158">
    <property type="entry name" value="Ubiquitin_ubiquitin-like"/>
</dbReference>
<feature type="domain" description="Ubiquitin-like" evidence="1">
    <location>
        <begin position="368"/>
        <end position="443"/>
    </location>
</feature>
<dbReference type="FunFam" id="3.10.20.90:FF:000205">
    <property type="entry name" value="2'-5'-oligoadenylate synthase-like protein 2"/>
    <property type="match status" value="1"/>
</dbReference>
<comment type="caution">
    <text evidence="2">The sequence shown here is derived from an EMBL/GenBank/DDBJ whole genome shotgun (WGS) entry which is preliminary data.</text>
</comment>
<name>A0A5J4V2B5_9EUKA</name>
<dbReference type="Proteomes" id="UP000324800">
    <property type="component" value="Unassembled WGS sequence"/>
</dbReference>
<gene>
    <name evidence="2" type="ORF">EZS28_027869</name>
    <name evidence="3" type="ORF">EZS28_027870</name>
</gene>
<dbReference type="Gene3D" id="3.10.20.90">
    <property type="entry name" value="Phosphatidylinositol 3-kinase Catalytic Subunit, Chain A, domain 1"/>
    <property type="match status" value="3"/>
</dbReference>
<reference evidence="2 4" key="1">
    <citation type="submission" date="2019-03" db="EMBL/GenBank/DDBJ databases">
        <title>Single cell metagenomics reveals metabolic interactions within the superorganism composed of flagellate Streblomastix strix and complex community of Bacteroidetes bacteria on its surface.</title>
        <authorList>
            <person name="Treitli S.C."/>
            <person name="Kolisko M."/>
            <person name="Husnik F."/>
            <person name="Keeling P."/>
            <person name="Hampl V."/>
        </authorList>
    </citation>
    <scope>NUCLEOTIDE SEQUENCE [LARGE SCALE GENOMIC DNA]</scope>
    <source>
        <strain evidence="2">ST1C</strain>
    </source>
</reference>
<dbReference type="AlphaFoldDB" id="A0A5J4V2B5"/>
<dbReference type="CDD" id="cd17039">
    <property type="entry name" value="Ubl_ubiquitin_like"/>
    <property type="match status" value="1"/>
</dbReference>
<feature type="domain" description="Ubiquitin-like" evidence="1">
    <location>
        <begin position="278"/>
        <end position="346"/>
    </location>
</feature>
<dbReference type="EMBL" id="SNRW01010412">
    <property type="protein sequence ID" value="KAA6376604.1"/>
    <property type="molecule type" value="Genomic_DNA"/>
</dbReference>
<dbReference type="SUPFAM" id="SSF54236">
    <property type="entry name" value="Ubiquitin-like"/>
    <property type="match status" value="3"/>
</dbReference>
<evidence type="ECO:0000313" key="2">
    <source>
        <dbReference type="EMBL" id="KAA6376603.1"/>
    </source>
</evidence>
<protein>
    <submittedName>
        <fullName evidence="2">Putative ubiquitin C</fullName>
    </submittedName>
</protein>
<dbReference type="InterPro" id="IPR029071">
    <property type="entry name" value="Ubiquitin-like_domsf"/>
</dbReference>
<dbReference type="InterPro" id="IPR019956">
    <property type="entry name" value="Ubiquitin_dom"/>
</dbReference>
<organism evidence="2 4">
    <name type="scientific">Streblomastix strix</name>
    <dbReference type="NCBI Taxonomy" id="222440"/>
    <lineage>
        <taxon>Eukaryota</taxon>
        <taxon>Metamonada</taxon>
        <taxon>Preaxostyla</taxon>
        <taxon>Oxymonadida</taxon>
        <taxon>Streblomastigidae</taxon>
        <taxon>Streblomastix</taxon>
    </lineage>
</organism>
<proteinExistence type="predicted"/>
<dbReference type="Pfam" id="PF00240">
    <property type="entry name" value="ubiquitin"/>
    <property type="match status" value="3"/>
</dbReference>